<feature type="chain" id="PRO_5010980094" evidence="1">
    <location>
        <begin position="17"/>
        <end position="132"/>
    </location>
</feature>
<evidence type="ECO:0000313" key="4">
    <source>
        <dbReference type="Proteomes" id="UP000015101"/>
    </source>
</evidence>
<dbReference type="EMBL" id="AMQM01001443">
    <property type="status" value="NOT_ANNOTATED_CDS"/>
    <property type="molecule type" value="Genomic_DNA"/>
</dbReference>
<dbReference type="AlphaFoldDB" id="T1EUF1"/>
<dbReference type="GeneID" id="20200201"/>
<protein>
    <submittedName>
        <fullName evidence="2 3">Uncharacterized protein</fullName>
    </submittedName>
</protein>
<sequence>MVLLLQTAFLPRLVYFLRTSPLLDVSILNSFDDHLRDAFQSIFNITLDQKHWLQGTLPIYVGGLGLGSAAELAPSAFLASAAAATVTLQDLMLPRDGIYVDNFRMQVYDMWRATNGDVVAFENPLQKHCLMS</sequence>
<dbReference type="EMBL" id="KB097495">
    <property type="protein sequence ID" value="ESN96660.1"/>
    <property type="molecule type" value="Genomic_DNA"/>
</dbReference>
<evidence type="ECO:0000313" key="2">
    <source>
        <dbReference type="EMBL" id="ESN96660.1"/>
    </source>
</evidence>
<accession>T1EUF1</accession>
<keyword evidence="4" id="KW-1185">Reference proteome</keyword>
<dbReference type="Proteomes" id="UP000015101">
    <property type="component" value="Unassembled WGS sequence"/>
</dbReference>
<dbReference type="HOGENOM" id="CLU_1919329_0_0_1"/>
<dbReference type="RefSeq" id="XP_009025784.1">
    <property type="nucleotide sequence ID" value="XM_009027536.1"/>
</dbReference>
<dbReference type="OrthoDB" id="2016582at2759"/>
<organism evidence="3 4">
    <name type="scientific">Helobdella robusta</name>
    <name type="common">Californian leech</name>
    <dbReference type="NCBI Taxonomy" id="6412"/>
    <lineage>
        <taxon>Eukaryota</taxon>
        <taxon>Metazoa</taxon>
        <taxon>Spiralia</taxon>
        <taxon>Lophotrochozoa</taxon>
        <taxon>Annelida</taxon>
        <taxon>Clitellata</taxon>
        <taxon>Hirudinea</taxon>
        <taxon>Rhynchobdellida</taxon>
        <taxon>Glossiphoniidae</taxon>
        <taxon>Helobdella</taxon>
    </lineage>
</organism>
<dbReference type="EnsemblMetazoa" id="HelroT163754">
    <property type="protein sequence ID" value="HelroP163754"/>
    <property type="gene ID" value="HelroG163754"/>
</dbReference>
<reference evidence="3" key="3">
    <citation type="submission" date="2015-06" db="UniProtKB">
        <authorList>
            <consortium name="EnsemblMetazoa"/>
        </authorList>
    </citation>
    <scope>IDENTIFICATION</scope>
</reference>
<reference evidence="4" key="1">
    <citation type="submission" date="2012-12" db="EMBL/GenBank/DDBJ databases">
        <authorList>
            <person name="Hellsten U."/>
            <person name="Grimwood J."/>
            <person name="Chapman J.A."/>
            <person name="Shapiro H."/>
            <person name="Aerts A."/>
            <person name="Otillar R.P."/>
            <person name="Terry A.Y."/>
            <person name="Boore J.L."/>
            <person name="Simakov O."/>
            <person name="Marletaz F."/>
            <person name="Cho S.-J."/>
            <person name="Edsinger-Gonzales E."/>
            <person name="Havlak P."/>
            <person name="Kuo D.-H."/>
            <person name="Larsson T."/>
            <person name="Lv J."/>
            <person name="Arendt D."/>
            <person name="Savage R."/>
            <person name="Osoegawa K."/>
            <person name="de Jong P."/>
            <person name="Lindberg D.R."/>
            <person name="Seaver E.C."/>
            <person name="Weisblat D.A."/>
            <person name="Putnam N.H."/>
            <person name="Grigoriev I.V."/>
            <person name="Rokhsar D.S."/>
        </authorList>
    </citation>
    <scope>NUCLEOTIDE SEQUENCE</scope>
</reference>
<dbReference type="CTD" id="20200201"/>
<proteinExistence type="predicted"/>
<evidence type="ECO:0000313" key="3">
    <source>
        <dbReference type="EnsemblMetazoa" id="HelroP163754"/>
    </source>
</evidence>
<gene>
    <name evidence="3" type="primary">20200201</name>
    <name evidence="2" type="ORF">HELRODRAFT_163754</name>
</gene>
<keyword evidence="1" id="KW-0732">Signal</keyword>
<evidence type="ECO:0000256" key="1">
    <source>
        <dbReference type="SAM" id="SignalP"/>
    </source>
</evidence>
<feature type="signal peptide" evidence="1">
    <location>
        <begin position="1"/>
        <end position="16"/>
    </location>
</feature>
<dbReference type="InParanoid" id="T1EUF1"/>
<dbReference type="KEGG" id="hro:HELRODRAFT_163754"/>
<reference evidence="2 4" key="2">
    <citation type="journal article" date="2013" name="Nature">
        <title>Insights into bilaterian evolution from three spiralian genomes.</title>
        <authorList>
            <person name="Simakov O."/>
            <person name="Marletaz F."/>
            <person name="Cho S.J."/>
            <person name="Edsinger-Gonzales E."/>
            <person name="Havlak P."/>
            <person name="Hellsten U."/>
            <person name="Kuo D.H."/>
            <person name="Larsson T."/>
            <person name="Lv J."/>
            <person name="Arendt D."/>
            <person name="Savage R."/>
            <person name="Osoegawa K."/>
            <person name="de Jong P."/>
            <person name="Grimwood J."/>
            <person name="Chapman J.A."/>
            <person name="Shapiro H."/>
            <person name="Aerts A."/>
            <person name="Otillar R.P."/>
            <person name="Terry A.Y."/>
            <person name="Boore J.L."/>
            <person name="Grigoriev I.V."/>
            <person name="Lindberg D.R."/>
            <person name="Seaver E.C."/>
            <person name="Weisblat D.A."/>
            <person name="Putnam N.H."/>
            <person name="Rokhsar D.S."/>
        </authorList>
    </citation>
    <scope>NUCLEOTIDE SEQUENCE</scope>
</reference>
<name>T1EUF1_HELRO</name>